<dbReference type="Pfam" id="PF00344">
    <property type="entry name" value="SecY"/>
    <property type="match status" value="1"/>
</dbReference>
<keyword evidence="5 11" id="KW-0812">Transmembrane</keyword>
<sequence length="255" mass="27200">MFRPLAGLVPAVRRADRQMPFGHRVLYTGMSVSVFLVCSHLPLYGVRHAAVGGADPLYWVRSLLASTRGTLMELGVAPVVTAGTVMQLLTGSKFLRVDQNVREDRELVDAARKALAMTIALGEATAHVLLGRYGSVGVFNGALIVMQLFTASAMVIFLDELLDKGYGLAGASAISLLSATNTCGKVVWQAFSPVTVVTARGAHEFEGLALAMVRGDGLRALVATMFRRHLPNVLNLMGTALVLLAAVFLEGFRCA</sequence>
<reference evidence="14" key="1">
    <citation type="journal article" date="2018" name="DNA Res.">
        <title>Multiple hybrid de novo genome assembly of finger millet, an orphan allotetraploid crop.</title>
        <authorList>
            <person name="Hatakeyama M."/>
            <person name="Aluri S."/>
            <person name="Balachadran M.T."/>
            <person name="Sivarajan S.R."/>
            <person name="Patrignani A."/>
            <person name="Gruter S."/>
            <person name="Poveda L."/>
            <person name="Shimizu-Inatsugi R."/>
            <person name="Baeten J."/>
            <person name="Francoijs K.J."/>
            <person name="Nataraja K.N."/>
            <person name="Reddy Y.A.N."/>
            <person name="Phadnis S."/>
            <person name="Ravikumar R.L."/>
            <person name="Schlapbach R."/>
            <person name="Sreeman S.M."/>
            <person name="Shimizu K.K."/>
        </authorList>
    </citation>
    <scope>NUCLEOTIDE SEQUENCE</scope>
</reference>
<dbReference type="Pfam" id="PF10559">
    <property type="entry name" value="Plug_translocon"/>
    <property type="match status" value="1"/>
</dbReference>
<comment type="subcellular location">
    <subcellularLocation>
        <location evidence="1">Endomembrane system</location>
        <topology evidence="1">Multi-pass membrane protein</topology>
    </subcellularLocation>
    <subcellularLocation>
        <location evidence="2">Plastid</location>
        <location evidence="2">Chloroplast thylakoid membrane</location>
        <topology evidence="2">Multi-pass membrane protein</topology>
    </subcellularLocation>
</comment>
<dbReference type="Gene3D" id="1.10.3370.10">
    <property type="entry name" value="SecY subunit domain"/>
    <property type="match status" value="1"/>
</dbReference>
<keyword evidence="6" id="KW-0653">Protein transport</keyword>
<dbReference type="PANTHER" id="PTHR10906">
    <property type="entry name" value="SECY/SEC61-ALPHA FAMILY MEMBER"/>
    <property type="match status" value="1"/>
</dbReference>
<dbReference type="AlphaFoldDB" id="A0AAV5BKW2"/>
<reference evidence="14" key="2">
    <citation type="submission" date="2021-12" db="EMBL/GenBank/DDBJ databases">
        <title>Resequencing data analysis of finger millet.</title>
        <authorList>
            <person name="Hatakeyama M."/>
            <person name="Aluri S."/>
            <person name="Balachadran M.T."/>
            <person name="Sivarajan S.R."/>
            <person name="Poveda L."/>
            <person name="Shimizu-Inatsugi R."/>
            <person name="Schlapbach R."/>
            <person name="Sreeman S.M."/>
            <person name="Shimizu K.K."/>
        </authorList>
    </citation>
    <scope>NUCLEOTIDE SEQUENCE</scope>
</reference>
<evidence type="ECO:0000256" key="9">
    <source>
        <dbReference type="ARBA" id="ARBA00023136"/>
    </source>
</evidence>
<feature type="domain" description="Translocon Sec61/SecY plug" evidence="12">
    <location>
        <begin position="34"/>
        <end position="69"/>
    </location>
</feature>
<comment type="caution">
    <text evidence="14">The sequence shown here is derived from an EMBL/GenBank/DDBJ whole genome shotgun (WGS) entry which is preliminary data.</text>
</comment>
<evidence type="ECO:0000256" key="7">
    <source>
        <dbReference type="ARBA" id="ARBA00022989"/>
    </source>
</evidence>
<protein>
    <recommendedName>
        <fullName evidence="12">Translocon Sec61/SecY plug domain-containing protein</fullName>
    </recommendedName>
</protein>
<feature type="transmembrane region" description="Helical" evidence="11">
    <location>
        <begin position="136"/>
        <end position="158"/>
    </location>
</feature>
<evidence type="ECO:0000256" key="6">
    <source>
        <dbReference type="ARBA" id="ARBA00022927"/>
    </source>
</evidence>
<evidence type="ECO:0000256" key="10">
    <source>
        <dbReference type="RuleBase" id="RU004349"/>
    </source>
</evidence>
<dbReference type="InterPro" id="IPR002208">
    <property type="entry name" value="SecY/SEC61-alpha"/>
</dbReference>
<evidence type="ECO:0000256" key="4">
    <source>
        <dbReference type="ARBA" id="ARBA00022448"/>
    </source>
</evidence>
<evidence type="ECO:0000256" key="3">
    <source>
        <dbReference type="ARBA" id="ARBA00005751"/>
    </source>
</evidence>
<keyword evidence="7 11" id="KW-1133">Transmembrane helix</keyword>
<evidence type="ECO:0000256" key="11">
    <source>
        <dbReference type="SAM" id="Phobius"/>
    </source>
</evidence>
<evidence type="ECO:0000313" key="15">
    <source>
        <dbReference type="Proteomes" id="UP001054889"/>
    </source>
</evidence>
<feature type="transmembrane region" description="Helical" evidence="11">
    <location>
        <begin position="233"/>
        <end position="252"/>
    </location>
</feature>
<name>A0AAV5BKW2_ELECO</name>
<evidence type="ECO:0000256" key="8">
    <source>
        <dbReference type="ARBA" id="ARBA00023010"/>
    </source>
</evidence>
<dbReference type="InterPro" id="IPR023201">
    <property type="entry name" value="SecY_dom_sf"/>
</dbReference>
<feature type="transmembrane region" description="Helical" evidence="11">
    <location>
        <begin position="63"/>
        <end position="89"/>
    </location>
</feature>
<keyword evidence="9 11" id="KW-0472">Membrane</keyword>
<accession>A0AAV5BKW2</accession>
<keyword evidence="8" id="KW-0811">Translocation</keyword>
<organism evidence="14 15">
    <name type="scientific">Eleusine coracana subsp. coracana</name>
    <dbReference type="NCBI Taxonomy" id="191504"/>
    <lineage>
        <taxon>Eukaryota</taxon>
        <taxon>Viridiplantae</taxon>
        <taxon>Streptophyta</taxon>
        <taxon>Embryophyta</taxon>
        <taxon>Tracheophyta</taxon>
        <taxon>Spermatophyta</taxon>
        <taxon>Magnoliopsida</taxon>
        <taxon>Liliopsida</taxon>
        <taxon>Poales</taxon>
        <taxon>Poaceae</taxon>
        <taxon>PACMAD clade</taxon>
        <taxon>Chloridoideae</taxon>
        <taxon>Cynodonteae</taxon>
        <taxon>Eleusininae</taxon>
        <taxon>Eleusine</taxon>
    </lineage>
</organism>
<evidence type="ECO:0000259" key="12">
    <source>
        <dbReference type="Pfam" id="PF10559"/>
    </source>
</evidence>
<dbReference type="SUPFAM" id="SSF103491">
    <property type="entry name" value="Preprotein translocase SecY subunit"/>
    <property type="match status" value="1"/>
</dbReference>
<keyword evidence="4" id="KW-0813">Transport</keyword>
<evidence type="ECO:0000256" key="1">
    <source>
        <dbReference type="ARBA" id="ARBA00004127"/>
    </source>
</evidence>
<dbReference type="GO" id="GO:0012505">
    <property type="term" value="C:endomembrane system"/>
    <property type="evidence" value="ECO:0007669"/>
    <property type="project" value="UniProtKB-SubCell"/>
</dbReference>
<dbReference type="InterPro" id="IPR030659">
    <property type="entry name" value="SecY_CS"/>
</dbReference>
<dbReference type="EMBL" id="BQKI01000001">
    <property type="protein sequence ID" value="GJM85271.1"/>
    <property type="molecule type" value="Genomic_DNA"/>
</dbReference>
<dbReference type="EMBL" id="BQKI01000001">
    <property type="protein sequence ID" value="GJM85899.1"/>
    <property type="molecule type" value="Genomic_DNA"/>
</dbReference>
<evidence type="ECO:0000313" key="13">
    <source>
        <dbReference type="EMBL" id="GJM85271.1"/>
    </source>
</evidence>
<evidence type="ECO:0000256" key="2">
    <source>
        <dbReference type="ARBA" id="ARBA00004454"/>
    </source>
</evidence>
<dbReference type="GO" id="GO:0009535">
    <property type="term" value="C:chloroplast thylakoid membrane"/>
    <property type="evidence" value="ECO:0007669"/>
    <property type="project" value="UniProtKB-SubCell"/>
</dbReference>
<dbReference type="PROSITE" id="PS00755">
    <property type="entry name" value="SECY_1"/>
    <property type="match status" value="1"/>
</dbReference>
<feature type="transmembrane region" description="Helical" evidence="11">
    <location>
        <begin position="21"/>
        <end position="43"/>
    </location>
</feature>
<evidence type="ECO:0000313" key="14">
    <source>
        <dbReference type="EMBL" id="GJM85899.1"/>
    </source>
</evidence>
<dbReference type="Proteomes" id="UP001054889">
    <property type="component" value="Unassembled WGS sequence"/>
</dbReference>
<keyword evidence="15" id="KW-1185">Reference proteome</keyword>
<evidence type="ECO:0000256" key="5">
    <source>
        <dbReference type="ARBA" id="ARBA00022692"/>
    </source>
</evidence>
<dbReference type="InterPro" id="IPR019561">
    <property type="entry name" value="Translocon_Sec61/SecY_plug_dom"/>
</dbReference>
<proteinExistence type="inferred from homology"/>
<comment type="similarity">
    <text evidence="3 10">Belongs to the SecY/SEC61-alpha family.</text>
</comment>
<dbReference type="GO" id="GO:0015031">
    <property type="term" value="P:protein transport"/>
    <property type="evidence" value="ECO:0007669"/>
    <property type="project" value="UniProtKB-KW"/>
</dbReference>
<gene>
    <name evidence="14" type="primary">ga01706</name>
    <name evidence="13" type="synonym">ga01019</name>
    <name evidence="13" type="ORF">PR202_ga01019</name>
    <name evidence="14" type="ORF">PR202_ga01706</name>
</gene>